<name>A0A0A9W5K8_LYGHE</name>
<sequence length="112" mass="11925">FLYFIESYHRVAQSSTAFTLFMQFAAGTRTVNISGNNRNVSSTPGALRGSSNNNMNSAANYIGTTASTSNTPATAATGIIRNNITGMTAAAASGLGQLPSRRRFQLNDEQRQ</sequence>
<proteinExistence type="predicted"/>
<protein>
    <submittedName>
        <fullName evidence="1">Uncharacterized protein</fullName>
    </submittedName>
</protein>
<dbReference type="EMBL" id="GBHO01039877">
    <property type="protein sequence ID" value="JAG03727.1"/>
    <property type="molecule type" value="Transcribed_RNA"/>
</dbReference>
<accession>A0A0A9W5K8</accession>
<feature type="non-terminal residue" evidence="1">
    <location>
        <position position="1"/>
    </location>
</feature>
<reference evidence="1" key="2">
    <citation type="submission" date="2014-07" db="EMBL/GenBank/DDBJ databases">
        <authorList>
            <person name="Hull J."/>
        </authorList>
    </citation>
    <scope>NUCLEOTIDE SEQUENCE</scope>
</reference>
<evidence type="ECO:0000313" key="1">
    <source>
        <dbReference type="EMBL" id="JAG03727.1"/>
    </source>
</evidence>
<reference evidence="1" key="1">
    <citation type="journal article" date="2014" name="PLoS ONE">
        <title>Transcriptome-Based Identification of ABC Transporters in the Western Tarnished Plant Bug Lygus hesperus.</title>
        <authorList>
            <person name="Hull J.J."/>
            <person name="Chaney K."/>
            <person name="Geib S.M."/>
            <person name="Fabrick J.A."/>
            <person name="Brent C.S."/>
            <person name="Walsh D."/>
            <person name="Lavine L.C."/>
        </authorList>
    </citation>
    <scope>NUCLEOTIDE SEQUENCE</scope>
</reference>
<organism evidence="1">
    <name type="scientific">Lygus hesperus</name>
    <name type="common">Western plant bug</name>
    <dbReference type="NCBI Taxonomy" id="30085"/>
    <lineage>
        <taxon>Eukaryota</taxon>
        <taxon>Metazoa</taxon>
        <taxon>Ecdysozoa</taxon>
        <taxon>Arthropoda</taxon>
        <taxon>Hexapoda</taxon>
        <taxon>Insecta</taxon>
        <taxon>Pterygota</taxon>
        <taxon>Neoptera</taxon>
        <taxon>Paraneoptera</taxon>
        <taxon>Hemiptera</taxon>
        <taxon>Heteroptera</taxon>
        <taxon>Panheteroptera</taxon>
        <taxon>Cimicomorpha</taxon>
        <taxon>Miridae</taxon>
        <taxon>Mirini</taxon>
        <taxon>Lygus</taxon>
    </lineage>
</organism>
<dbReference type="AlphaFoldDB" id="A0A0A9W5K8"/>
<gene>
    <name evidence="1" type="ORF">CM83_1864</name>
</gene>